<comment type="caution">
    <text evidence="1">The sequence shown here is derived from an EMBL/GenBank/DDBJ whole genome shotgun (WGS) entry which is preliminary data.</text>
</comment>
<proteinExistence type="predicted"/>
<dbReference type="EMBL" id="ACIO01000064">
    <property type="protein sequence ID" value="EFD00922.1"/>
    <property type="molecule type" value="Genomic_DNA"/>
</dbReference>
<name>D3ABB5_9FIRM</name>
<reference evidence="1 2" key="1">
    <citation type="submission" date="2010-01" db="EMBL/GenBank/DDBJ databases">
        <authorList>
            <person name="Weinstock G."/>
            <person name="Sodergren E."/>
            <person name="Clifton S."/>
            <person name="Fulton L."/>
            <person name="Fulton B."/>
            <person name="Courtney L."/>
            <person name="Fronick C."/>
            <person name="Harrison M."/>
            <person name="Strong C."/>
            <person name="Farmer C."/>
            <person name="Delahaunty K."/>
            <person name="Markovic C."/>
            <person name="Hall O."/>
            <person name="Minx P."/>
            <person name="Tomlinson C."/>
            <person name="Mitreva M."/>
            <person name="Nelson J."/>
            <person name="Hou S."/>
            <person name="Wollam A."/>
            <person name="Pepin K.H."/>
            <person name="Johnson M."/>
            <person name="Bhonagiri V."/>
            <person name="Nash W.E."/>
            <person name="Warren W."/>
            <person name="Chinwalla A."/>
            <person name="Mardis E.R."/>
            <person name="Wilson R.K."/>
        </authorList>
    </citation>
    <scope>NUCLEOTIDE SEQUENCE [LARGE SCALE GENOMIC DNA]</scope>
    <source>
        <strain evidence="1 2">DSM 13479</strain>
    </source>
</reference>
<dbReference type="Proteomes" id="UP000004968">
    <property type="component" value="Unassembled WGS sequence"/>
</dbReference>
<evidence type="ECO:0000313" key="1">
    <source>
        <dbReference type="EMBL" id="EFD00922.1"/>
    </source>
</evidence>
<dbReference type="AlphaFoldDB" id="D3ABB5"/>
<organism evidence="1 2">
    <name type="scientific">Hungatella hathewayi DSM 13479</name>
    <dbReference type="NCBI Taxonomy" id="566550"/>
    <lineage>
        <taxon>Bacteria</taxon>
        <taxon>Bacillati</taxon>
        <taxon>Bacillota</taxon>
        <taxon>Clostridia</taxon>
        <taxon>Lachnospirales</taxon>
        <taxon>Lachnospiraceae</taxon>
        <taxon>Hungatella</taxon>
    </lineage>
</organism>
<sequence length="39" mass="4459">MADYRDTSQNRGTANQQKAGGISPYIHLTCLFCAKKWRK</sequence>
<evidence type="ECO:0000313" key="2">
    <source>
        <dbReference type="Proteomes" id="UP000004968"/>
    </source>
</evidence>
<gene>
    <name evidence="1" type="ORF">CLOSTHATH_00888</name>
</gene>
<dbReference type="HOGENOM" id="CLU_3311006_0_0_9"/>
<protein>
    <submittedName>
        <fullName evidence="1">Uncharacterized protein</fullName>
    </submittedName>
</protein>
<accession>D3ABB5</accession>